<evidence type="ECO:0000256" key="4">
    <source>
        <dbReference type="ARBA" id="ARBA00022598"/>
    </source>
</evidence>
<dbReference type="InterPro" id="IPR007214">
    <property type="entry name" value="YbaK/aa-tRNA-synth-assoc-dom"/>
</dbReference>
<dbReference type="PANTHER" id="PTHR42753">
    <property type="entry name" value="MITOCHONDRIAL RIBOSOME PROTEIN L39/PROLYL-TRNA LIGASE FAMILY MEMBER"/>
    <property type="match status" value="1"/>
</dbReference>
<keyword evidence="5 10" id="KW-0547">Nucleotide-binding</keyword>
<dbReference type="PROSITE" id="PS50862">
    <property type="entry name" value="AA_TRNA_LIGASE_II"/>
    <property type="match status" value="1"/>
</dbReference>
<dbReference type="InterPro" id="IPR004500">
    <property type="entry name" value="Pro-tRNA-synth_IIa_bac-type"/>
</dbReference>
<keyword evidence="6 10" id="KW-0067">ATP-binding</keyword>
<dbReference type="GO" id="GO:0004827">
    <property type="term" value="F:proline-tRNA ligase activity"/>
    <property type="evidence" value="ECO:0007669"/>
    <property type="project" value="UniProtKB-UniRule"/>
</dbReference>
<dbReference type="SUPFAM" id="SSF52954">
    <property type="entry name" value="Class II aaRS ABD-related"/>
    <property type="match status" value="1"/>
</dbReference>
<dbReference type="SUPFAM" id="SSF55681">
    <property type="entry name" value="Class II aaRS and biotin synthetases"/>
    <property type="match status" value="1"/>
</dbReference>
<keyword evidence="7 10" id="KW-0648">Protein biosynthesis</keyword>
<keyword evidence="4 10" id="KW-0436">Ligase</keyword>
<evidence type="ECO:0000256" key="3">
    <source>
        <dbReference type="ARBA" id="ARBA00022490"/>
    </source>
</evidence>
<organism evidence="12 13">
    <name type="scientific">Silvanigrella aquatica</name>
    <dbReference type="NCBI Taxonomy" id="1915309"/>
    <lineage>
        <taxon>Bacteria</taxon>
        <taxon>Pseudomonadati</taxon>
        <taxon>Bdellovibrionota</taxon>
        <taxon>Oligoflexia</taxon>
        <taxon>Silvanigrellales</taxon>
        <taxon>Silvanigrellaceae</taxon>
        <taxon>Silvanigrella</taxon>
    </lineage>
</organism>
<evidence type="ECO:0000256" key="9">
    <source>
        <dbReference type="ARBA" id="ARBA00047671"/>
    </source>
</evidence>
<evidence type="ECO:0000313" key="12">
    <source>
        <dbReference type="EMBL" id="APJ04760.1"/>
    </source>
</evidence>
<dbReference type="PANTHER" id="PTHR42753:SF2">
    <property type="entry name" value="PROLINE--TRNA LIGASE"/>
    <property type="match status" value="1"/>
</dbReference>
<dbReference type="AlphaFoldDB" id="A0A1L4D3J9"/>
<gene>
    <name evidence="10" type="primary">proS</name>
    <name evidence="12" type="ORF">AXG55_12980</name>
</gene>
<dbReference type="HAMAP" id="MF_01569">
    <property type="entry name" value="Pro_tRNA_synth_type1"/>
    <property type="match status" value="1"/>
</dbReference>
<keyword evidence="13" id="KW-1185">Reference proteome</keyword>
<evidence type="ECO:0000256" key="2">
    <source>
        <dbReference type="ARBA" id="ARBA00011738"/>
    </source>
</evidence>
<comment type="subcellular location">
    <subcellularLocation>
        <location evidence="1 10">Cytoplasm</location>
    </subcellularLocation>
</comment>
<dbReference type="RefSeq" id="WP_148698518.1">
    <property type="nucleotide sequence ID" value="NZ_CP017834.1"/>
</dbReference>
<evidence type="ECO:0000256" key="6">
    <source>
        <dbReference type="ARBA" id="ARBA00022840"/>
    </source>
</evidence>
<evidence type="ECO:0000256" key="8">
    <source>
        <dbReference type="ARBA" id="ARBA00023146"/>
    </source>
</evidence>
<sequence>MRMSKLVGRTIKETPRDSELPSHKFMLRGGFMRQYSAGIYGLLPLGMRCVSKIEKICKEEMNAVEGQEVRMPCSATRELWEETGRYQTFGKDMMKFQDRHEKQMVLNPTHEEPVVYLARTEITSYRQLPVMMYQVQTKFRDEPRPRGGLIRLREFTMKDAYSFHTSEEDLKQYYDQVFNAYNRFFKRTGCKNFVSVMSDNGLFGGRYSHEFQMLAPTGEDKLITCPKCKYSANEEISTSPFVTKKSVELSLDKVHTPNIKTIDALTKCLSISAEQTAKAVIFQTLEGIPVVSFVRGDLEVIDKKVRTLVKSEVVTATHDSIVKAGAIAGSTGPMGLNLNNCFVVVDYTIVKSNNLATGANEKDYHFTNFNFERDFYSKLNEVEKKKVIIGDIAAAREGDPCPQCNESLKETRGIEIGNIFHLGTKYSEGMECTYLDQNGKKQYPIMGCYGIGITRLLPAIIEESHDDRGPILPLPIAPYEVHLCVLNRKESIIQEKSEELYIKLTKQGIEVLIDDRDEKPGSQFADADLFGIPFRIILSPKTFAEGCVELKYRDNRIEPRKIKLEEIGNVLLTEIKDEYKKYNNV</sequence>
<accession>A0A1L4D3J9</accession>
<dbReference type="OrthoDB" id="9809052at2"/>
<name>A0A1L4D3J9_9BACT</name>
<dbReference type="GO" id="GO:0005829">
    <property type="term" value="C:cytosol"/>
    <property type="evidence" value="ECO:0007669"/>
    <property type="project" value="TreeGrafter"/>
</dbReference>
<dbReference type="EC" id="6.1.1.15" evidence="10"/>
<dbReference type="Gene3D" id="3.40.50.800">
    <property type="entry name" value="Anticodon-binding domain"/>
    <property type="match status" value="1"/>
</dbReference>
<comment type="catalytic activity">
    <reaction evidence="9 10">
        <text>tRNA(Pro) + L-proline + ATP = L-prolyl-tRNA(Pro) + AMP + diphosphate</text>
        <dbReference type="Rhea" id="RHEA:14305"/>
        <dbReference type="Rhea" id="RHEA-COMP:9700"/>
        <dbReference type="Rhea" id="RHEA-COMP:9702"/>
        <dbReference type="ChEBI" id="CHEBI:30616"/>
        <dbReference type="ChEBI" id="CHEBI:33019"/>
        <dbReference type="ChEBI" id="CHEBI:60039"/>
        <dbReference type="ChEBI" id="CHEBI:78442"/>
        <dbReference type="ChEBI" id="CHEBI:78532"/>
        <dbReference type="ChEBI" id="CHEBI:456215"/>
        <dbReference type="EC" id="6.1.1.15"/>
    </reaction>
</comment>
<dbReference type="InterPro" id="IPR023717">
    <property type="entry name" value="Pro-tRNA-Synthase_IIa_type1"/>
</dbReference>
<dbReference type="InterPro" id="IPR002314">
    <property type="entry name" value="aa-tRNA-synt_IIb"/>
</dbReference>
<dbReference type="Pfam" id="PF03129">
    <property type="entry name" value="HGTP_anticodon"/>
    <property type="match status" value="1"/>
</dbReference>
<evidence type="ECO:0000256" key="7">
    <source>
        <dbReference type="ARBA" id="ARBA00022917"/>
    </source>
</evidence>
<dbReference type="EMBL" id="CP017834">
    <property type="protein sequence ID" value="APJ04760.1"/>
    <property type="molecule type" value="Genomic_DNA"/>
</dbReference>
<dbReference type="InterPro" id="IPR050062">
    <property type="entry name" value="Pro-tRNA_synthetase"/>
</dbReference>
<evidence type="ECO:0000313" key="13">
    <source>
        <dbReference type="Proteomes" id="UP000184731"/>
    </source>
</evidence>
<dbReference type="Gene3D" id="3.30.930.10">
    <property type="entry name" value="Bira Bifunctional Protein, Domain 2"/>
    <property type="match status" value="2"/>
</dbReference>
<comment type="function">
    <text evidence="10">Catalyzes the attachment of proline to tRNA(Pro) in a two-step reaction: proline is first activated by ATP to form Pro-AMP and then transferred to the acceptor end of tRNA(Pro). As ProRS can inadvertently accommodate and process non-cognate amino acids such as alanine and cysteine, to avoid such errors it has two additional distinct editing activities against alanine. One activity is designated as 'pretransfer' editing and involves the tRNA(Pro)-independent hydrolysis of activated Ala-AMP. The other activity is designated 'posttransfer' editing and involves deacylation of mischarged Ala-tRNA(Pro). The misacylated Cys-tRNA(Pro) is not edited by ProRS.</text>
</comment>
<dbReference type="Pfam" id="PF00587">
    <property type="entry name" value="tRNA-synt_2b"/>
    <property type="match status" value="1"/>
</dbReference>
<dbReference type="NCBIfam" id="NF006625">
    <property type="entry name" value="PRK09194.1"/>
    <property type="match status" value="1"/>
</dbReference>
<dbReference type="InterPro" id="IPR044140">
    <property type="entry name" value="ProRS_anticodon_short"/>
</dbReference>
<dbReference type="NCBIfam" id="TIGR00409">
    <property type="entry name" value="proS_fam_II"/>
    <property type="match status" value="1"/>
</dbReference>
<dbReference type="PRINTS" id="PR01046">
    <property type="entry name" value="TRNASYNTHPRO"/>
</dbReference>
<feature type="domain" description="Aminoacyl-transfer RNA synthetases class-II family profile" evidence="11">
    <location>
        <begin position="51"/>
        <end position="473"/>
    </location>
</feature>
<dbReference type="SUPFAM" id="SSF55826">
    <property type="entry name" value="YbaK/ProRS associated domain"/>
    <property type="match status" value="1"/>
</dbReference>
<dbReference type="GO" id="GO:0006433">
    <property type="term" value="P:prolyl-tRNA aminoacylation"/>
    <property type="evidence" value="ECO:0007669"/>
    <property type="project" value="UniProtKB-UniRule"/>
</dbReference>
<protein>
    <recommendedName>
        <fullName evidence="10">Proline--tRNA ligase</fullName>
        <ecNumber evidence="10">6.1.1.15</ecNumber>
    </recommendedName>
    <alternativeName>
        <fullName evidence="10">Prolyl-tRNA synthetase</fullName>
        <shortName evidence="10">ProRS</shortName>
    </alternativeName>
</protein>
<comment type="subunit">
    <text evidence="2 10">Homodimer.</text>
</comment>
<dbReference type="InterPro" id="IPR045864">
    <property type="entry name" value="aa-tRNA-synth_II/BPL/LPL"/>
</dbReference>
<dbReference type="CDD" id="cd00861">
    <property type="entry name" value="ProRS_anticodon_short"/>
    <property type="match status" value="1"/>
</dbReference>
<keyword evidence="8 10" id="KW-0030">Aminoacyl-tRNA synthetase</keyword>
<evidence type="ECO:0000256" key="10">
    <source>
        <dbReference type="HAMAP-Rule" id="MF_01569"/>
    </source>
</evidence>
<dbReference type="GO" id="GO:0005524">
    <property type="term" value="F:ATP binding"/>
    <property type="evidence" value="ECO:0007669"/>
    <property type="project" value="UniProtKB-UniRule"/>
</dbReference>
<dbReference type="KEGG" id="saqi:AXG55_12980"/>
<keyword evidence="3 10" id="KW-0963">Cytoplasm</keyword>
<dbReference type="CDD" id="cd04334">
    <property type="entry name" value="ProRS-INS"/>
    <property type="match status" value="1"/>
</dbReference>
<dbReference type="GO" id="GO:0002161">
    <property type="term" value="F:aminoacyl-tRNA deacylase activity"/>
    <property type="evidence" value="ECO:0007669"/>
    <property type="project" value="InterPro"/>
</dbReference>
<dbReference type="InterPro" id="IPR006195">
    <property type="entry name" value="aa-tRNA-synth_II"/>
</dbReference>
<proteinExistence type="inferred from homology"/>
<dbReference type="Proteomes" id="UP000184731">
    <property type="component" value="Chromosome"/>
</dbReference>
<evidence type="ECO:0000256" key="5">
    <source>
        <dbReference type="ARBA" id="ARBA00022741"/>
    </source>
</evidence>
<evidence type="ECO:0000259" key="11">
    <source>
        <dbReference type="PROSITE" id="PS50862"/>
    </source>
</evidence>
<comment type="similarity">
    <text evidence="10">Belongs to the class-II aminoacyl-tRNA synthetase family. ProS type 1 subfamily.</text>
</comment>
<dbReference type="STRING" id="1915309.AXG55_12980"/>
<comment type="domain">
    <text evidence="10">Consists of three domains: the N-terminal catalytic domain, the editing domain and the C-terminal anticodon-binding domain.</text>
</comment>
<dbReference type="InterPro" id="IPR004154">
    <property type="entry name" value="Anticodon-bd"/>
</dbReference>
<dbReference type="Pfam" id="PF04073">
    <property type="entry name" value="tRNA_edit"/>
    <property type="match status" value="1"/>
</dbReference>
<reference evidence="12 13" key="1">
    <citation type="submission" date="2016-10" db="EMBL/GenBank/DDBJ databases">
        <title>Silvanigrella aquatica sp. nov., isolated from a freshwater lake located in the Black Forest, Germany, description of Silvanigrellaceae fam. nov., Silvanigrellales ord. nov., reclassification of the order Bdellovibrionales in the class Oligoflexia, reclassification of the families Bacteriovoracaceae and Halobacteriovoraceae in the new order Bacteriovoracales ord. nov., and reclassification of the family Pseudobacteriovoracaceae in the order Oligoflexiales.</title>
        <authorList>
            <person name="Hahn M.W."/>
            <person name="Schmidt J."/>
            <person name="Koll U."/>
            <person name="Rohde M."/>
            <person name="Verbag S."/>
            <person name="Pitt A."/>
            <person name="Nakai R."/>
            <person name="Naganuma T."/>
            <person name="Lang E."/>
        </authorList>
    </citation>
    <scope>NUCLEOTIDE SEQUENCE [LARGE SCALE GENOMIC DNA]</scope>
    <source>
        <strain evidence="12 13">MWH-Nonnen-W8red</strain>
    </source>
</reference>
<dbReference type="InterPro" id="IPR002316">
    <property type="entry name" value="Pro-tRNA-ligase_IIa"/>
</dbReference>
<evidence type="ECO:0000256" key="1">
    <source>
        <dbReference type="ARBA" id="ARBA00004496"/>
    </source>
</evidence>
<dbReference type="InterPro" id="IPR036621">
    <property type="entry name" value="Anticodon-bd_dom_sf"/>
</dbReference>
<dbReference type="InterPro" id="IPR036754">
    <property type="entry name" value="YbaK/aa-tRNA-synt-asso_dom_sf"/>
</dbReference>